<dbReference type="HOGENOM" id="CLU_026126_9_0_9"/>
<keyword evidence="7" id="KW-0676">Redox-active center</keyword>
<dbReference type="Gene3D" id="3.40.30.10">
    <property type="entry name" value="Glutaredoxin"/>
    <property type="match status" value="1"/>
</dbReference>
<comment type="function">
    <text evidence="1">Electron transport system for the ribonucleotide reductase system NrdEF.</text>
</comment>
<comment type="similarity">
    <text evidence="2">Belongs to the glutaredoxin family.</text>
</comment>
<evidence type="ECO:0000256" key="4">
    <source>
        <dbReference type="ARBA" id="ARBA00022448"/>
    </source>
</evidence>
<evidence type="ECO:0000256" key="2">
    <source>
        <dbReference type="ARBA" id="ARBA00007787"/>
    </source>
</evidence>
<dbReference type="Pfam" id="PF00462">
    <property type="entry name" value="Glutaredoxin"/>
    <property type="match status" value="1"/>
</dbReference>
<keyword evidence="5" id="KW-0249">Electron transport</keyword>
<evidence type="ECO:0000256" key="5">
    <source>
        <dbReference type="ARBA" id="ARBA00022982"/>
    </source>
</evidence>
<protein>
    <recommendedName>
        <fullName evidence="3">Glutaredoxin-like protein NrdH</fullName>
    </recommendedName>
</protein>
<evidence type="ECO:0000256" key="3">
    <source>
        <dbReference type="ARBA" id="ARBA00017945"/>
    </source>
</evidence>
<dbReference type="InterPro" id="IPR051548">
    <property type="entry name" value="Grx-like_ET"/>
</dbReference>
<dbReference type="CDD" id="cd02976">
    <property type="entry name" value="NrdH"/>
    <property type="match status" value="1"/>
</dbReference>
<keyword evidence="4" id="KW-0813">Transport</keyword>
<dbReference type="eggNOG" id="COG0695">
    <property type="taxonomic scope" value="Bacteria"/>
</dbReference>
<keyword evidence="6" id="KW-1015">Disulfide bond</keyword>
<evidence type="ECO:0000256" key="7">
    <source>
        <dbReference type="ARBA" id="ARBA00023284"/>
    </source>
</evidence>
<evidence type="ECO:0000313" key="9">
    <source>
        <dbReference type="EMBL" id="EKU93673.1"/>
    </source>
</evidence>
<dbReference type="InterPro" id="IPR036249">
    <property type="entry name" value="Thioredoxin-like_sf"/>
</dbReference>
<dbReference type="PANTHER" id="PTHR34386">
    <property type="entry name" value="GLUTAREDOXIN"/>
    <property type="match status" value="1"/>
</dbReference>
<comment type="caution">
    <text evidence="9">The sequence shown here is derived from an EMBL/GenBank/DDBJ whole genome shotgun (WGS) entry which is preliminary data.</text>
</comment>
<name>K9EAD9_9LACT</name>
<evidence type="ECO:0000256" key="6">
    <source>
        <dbReference type="ARBA" id="ARBA00023157"/>
    </source>
</evidence>
<reference evidence="9 10" key="1">
    <citation type="submission" date="2012-09" db="EMBL/GenBank/DDBJ databases">
        <title>The Genome Sequence of Alloiococcus otitis ATCC 51267.</title>
        <authorList>
            <consortium name="The Broad Institute Genome Sequencing Platform"/>
            <person name="Earl A."/>
            <person name="Ward D."/>
            <person name="Feldgarden M."/>
            <person name="Gevers D."/>
            <person name="Huys G."/>
            <person name="Walker B."/>
            <person name="Young S.K."/>
            <person name="Zeng Q."/>
            <person name="Gargeya S."/>
            <person name="Fitzgerald M."/>
            <person name="Haas B."/>
            <person name="Abouelleil A."/>
            <person name="Alvarado L."/>
            <person name="Arachchi H.M."/>
            <person name="Berlin A.M."/>
            <person name="Chapman S.B."/>
            <person name="Goldberg J."/>
            <person name="Griggs A."/>
            <person name="Gujja S."/>
            <person name="Hansen M."/>
            <person name="Howarth C."/>
            <person name="Imamovic A."/>
            <person name="Larimer J."/>
            <person name="McCowen C."/>
            <person name="Montmayeur A."/>
            <person name="Murphy C."/>
            <person name="Neiman D."/>
            <person name="Pearson M."/>
            <person name="Priest M."/>
            <person name="Roberts A."/>
            <person name="Saif S."/>
            <person name="Shea T."/>
            <person name="Sisk P."/>
            <person name="Sykes S."/>
            <person name="Wortman J."/>
            <person name="Nusbaum C."/>
            <person name="Birren B."/>
        </authorList>
    </citation>
    <scope>NUCLEOTIDE SEQUENCE [LARGE SCALE GENOMIC DNA]</scope>
    <source>
        <strain evidence="9 10">ATCC 51267</strain>
    </source>
</reference>
<dbReference type="GO" id="GO:0009055">
    <property type="term" value="F:electron transfer activity"/>
    <property type="evidence" value="ECO:0007669"/>
    <property type="project" value="TreeGrafter"/>
</dbReference>
<proteinExistence type="inferred from homology"/>
<evidence type="ECO:0000259" key="8">
    <source>
        <dbReference type="Pfam" id="PF00462"/>
    </source>
</evidence>
<dbReference type="EMBL" id="AGXA01000017">
    <property type="protein sequence ID" value="EKU93673.1"/>
    <property type="molecule type" value="Genomic_DNA"/>
</dbReference>
<dbReference type="RefSeq" id="WP_003777590.1">
    <property type="nucleotide sequence ID" value="NZ_JH992958.1"/>
</dbReference>
<dbReference type="PROSITE" id="PS51354">
    <property type="entry name" value="GLUTAREDOXIN_2"/>
    <property type="match status" value="1"/>
</dbReference>
<evidence type="ECO:0000313" key="10">
    <source>
        <dbReference type="Proteomes" id="UP000009875"/>
    </source>
</evidence>
<dbReference type="NCBIfam" id="TIGR02194">
    <property type="entry name" value="GlrX_NrdH"/>
    <property type="match status" value="1"/>
</dbReference>
<gene>
    <name evidence="9" type="ORF">HMPREF9698_00790</name>
</gene>
<feature type="domain" description="Glutaredoxin" evidence="8">
    <location>
        <begin position="4"/>
        <end position="59"/>
    </location>
</feature>
<dbReference type="InterPro" id="IPR011909">
    <property type="entry name" value="GlrX_NrdH"/>
</dbReference>
<dbReference type="STRING" id="883081.HMPREF9698_00790"/>
<dbReference type="InterPro" id="IPR002109">
    <property type="entry name" value="Glutaredoxin"/>
</dbReference>
<dbReference type="Proteomes" id="UP000009875">
    <property type="component" value="Unassembled WGS sequence"/>
</dbReference>
<dbReference type="GO" id="GO:0045454">
    <property type="term" value="P:cell redox homeostasis"/>
    <property type="evidence" value="ECO:0007669"/>
    <property type="project" value="InterPro"/>
</dbReference>
<dbReference type="SUPFAM" id="SSF52833">
    <property type="entry name" value="Thioredoxin-like"/>
    <property type="match status" value="1"/>
</dbReference>
<keyword evidence="10" id="KW-1185">Reference proteome</keyword>
<accession>K9EAD9</accession>
<dbReference type="PANTHER" id="PTHR34386:SF1">
    <property type="entry name" value="GLUTAREDOXIN-LIKE PROTEIN NRDH"/>
    <property type="match status" value="1"/>
</dbReference>
<evidence type="ECO:0000256" key="1">
    <source>
        <dbReference type="ARBA" id="ARBA00002292"/>
    </source>
</evidence>
<dbReference type="AlphaFoldDB" id="K9EAD9"/>
<sequence length="75" mass="8409">MKKIVVYSKPNCMQCQFTKKFLEDRGIPYESKDVQSSDQALNEVKNMGYTSLPVVLADGLGSFNGFRPDMLSKLA</sequence>
<organism evidence="9 10">
    <name type="scientific">Alloiococcus otitis ATCC 51267</name>
    <dbReference type="NCBI Taxonomy" id="883081"/>
    <lineage>
        <taxon>Bacteria</taxon>
        <taxon>Bacillati</taxon>
        <taxon>Bacillota</taxon>
        <taxon>Bacilli</taxon>
        <taxon>Lactobacillales</taxon>
        <taxon>Carnobacteriaceae</taxon>
        <taxon>Alloiococcus</taxon>
    </lineage>
</organism>
<dbReference type="PATRIC" id="fig|883081.3.peg.787"/>